<evidence type="ECO:0000256" key="1">
    <source>
        <dbReference type="SAM" id="MobiDB-lite"/>
    </source>
</evidence>
<accession>A0A495V5T6</accession>
<organism evidence="2 3">
    <name type="scientific">Thiocapsa rosea</name>
    <dbReference type="NCBI Taxonomy" id="69360"/>
    <lineage>
        <taxon>Bacteria</taxon>
        <taxon>Pseudomonadati</taxon>
        <taxon>Pseudomonadota</taxon>
        <taxon>Gammaproteobacteria</taxon>
        <taxon>Chromatiales</taxon>
        <taxon>Chromatiaceae</taxon>
        <taxon>Thiocapsa</taxon>
    </lineage>
</organism>
<dbReference type="SUPFAM" id="SSF48452">
    <property type="entry name" value="TPR-like"/>
    <property type="match status" value="1"/>
</dbReference>
<dbReference type="AlphaFoldDB" id="A0A495V5T6"/>
<proteinExistence type="predicted"/>
<comment type="caution">
    <text evidence="2">The sequence shown here is derived from an EMBL/GenBank/DDBJ whole genome shotgun (WGS) entry which is preliminary data.</text>
</comment>
<keyword evidence="3" id="KW-1185">Reference proteome</keyword>
<protein>
    <recommendedName>
        <fullName evidence="4">Tetratricopeptide repeat protein</fullName>
    </recommendedName>
</protein>
<sequence length="272" mass="29766">MLSFAVRLGLVLLADRAARQLRALGLVTPGFPVSPAMLADVLAMPEGTLATVEQIERFDIGTLYLDAQDFSGAVARLDGVEIISARNNRAMALFHLGRIDEAMAGFMASWEADQGNLFALGWMVRLRLYRGDEVGAQGLTIPLAAATARRLDDALLQLDALLLLRQDAAARDAFTRSKQSRSTASRRSSISPMICGSSSASRLRDSGRPMMPAPKPCWLNCSRGYPSMLSPSAIWLRSVPTTVGTRRRSNSWRRSLPTIRMTFAHAAIWPTY</sequence>
<gene>
    <name evidence="2" type="ORF">BDD21_2150</name>
</gene>
<reference evidence="2 3" key="1">
    <citation type="submission" date="2018-10" db="EMBL/GenBank/DDBJ databases">
        <title>Genomic Encyclopedia of Archaeal and Bacterial Type Strains, Phase II (KMG-II): from individual species to whole genera.</title>
        <authorList>
            <person name="Goeker M."/>
        </authorList>
    </citation>
    <scope>NUCLEOTIDE SEQUENCE [LARGE SCALE GENOMIC DNA]</scope>
    <source>
        <strain evidence="2 3">DSM 235</strain>
    </source>
</reference>
<evidence type="ECO:0000313" key="2">
    <source>
        <dbReference type="EMBL" id="RKT44751.1"/>
    </source>
</evidence>
<dbReference type="RefSeq" id="WP_170164731.1">
    <property type="nucleotide sequence ID" value="NZ_RBXL01000001.1"/>
</dbReference>
<feature type="region of interest" description="Disordered" evidence="1">
    <location>
        <begin position="175"/>
        <end position="208"/>
    </location>
</feature>
<name>A0A495V5T6_9GAMM</name>
<dbReference type="Proteomes" id="UP000274556">
    <property type="component" value="Unassembled WGS sequence"/>
</dbReference>
<dbReference type="EMBL" id="RBXL01000001">
    <property type="protein sequence ID" value="RKT44751.1"/>
    <property type="molecule type" value="Genomic_DNA"/>
</dbReference>
<feature type="compositionally biased region" description="Low complexity" evidence="1">
    <location>
        <begin position="176"/>
        <end position="201"/>
    </location>
</feature>
<evidence type="ECO:0000313" key="3">
    <source>
        <dbReference type="Proteomes" id="UP000274556"/>
    </source>
</evidence>
<dbReference type="InterPro" id="IPR011990">
    <property type="entry name" value="TPR-like_helical_dom_sf"/>
</dbReference>
<evidence type="ECO:0008006" key="4">
    <source>
        <dbReference type="Google" id="ProtNLM"/>
    </source>
</evidence>